<proteinExistence type="inferred from homology"/>
<evidence type="ECO:0000313" key="3">
    <source>
        <dbReference type="EMBL" id="KAB1205518.1"/>
    </source>
</evidence>
<feature type="compositionally biased region" description="Basic and acidic residues" evidence="2">
    <location>
        <begin position="91"/>
        <end position="104"/>
    </location>
</feature>
<feature type="region of interest" description="Disordered" evidence="2">
    <location>
        <begin position="82"/>
        <end position="163"/>
    </location>
</feature>
<feature type="compositionally biased region" description="Basic and acidic residues" evidence="2">
    <location>
        <begin position="1"/>
        <end position="12"/>
    </location>
</feature>
<organism evidence="3 4">
    <name type="scientific">Morella rubra</name>
    <name type="common">Chinese bayberry</name>
    <dbReference type="NCBI Taxonomy" id="262757"/>
    <lineage>
        <taxon>Eukaryota</taxon>
        <taxon>Viridiplantae</taxon>
        <taxon>Streptophyta</taxon>
        <taxon>Embryophyta</taxon>
        <taxon>Tracheophyta</taxon>
        <taxon>Spermatophyta</taxon>
        <taxon>Magnoliopsida</taxon>
        <taxon>eudicotyledons</taxon>
        <taxon>Gunneridae</taxon>
        <taxon>Pentapetalae</taxon>
        <taxon>rosids</taxon>
        <taxon>fabids</taxon>
        <taxon>Fagales</taxon>
        <taxon>Myricaceae</taxon>
        <taxon>Morella</taxon>
    </lineage>
</organism>
<name>A0A6A1V0F5_9ROSI</name>
<sequence>MEDICGSEREAPPPEPGFADSGGKLVYESHTLLSFVEGPPFTLQRLSEILLEGRSIYPNLSKLGLALEKNLLVTSMLTISTDPYPQSTMLKPDEPEKASEEPNAHRNHSNSEQNGVEPLVGDRDEVMTDVEESEIEDEMTIDMEAFEEIVGSAEPKSEPAANS</sequence>
<evidence type="ECO:0000313" key="4">
    <source>
        <dbReference type="Proteomes" id="UP000516437"/>
    </source>
</evidence>
<accession>A0A6A1V0F5</accession>
<reference evidence="3 4" key="1">
    <citation type="journal article" date="2019" name="Plant Biotechnol. J.">
        <title>The red bayberry genome and genetic basis of sex determination.</title>
        <authorList>
            <person name="Jia H.M."/>
            <person name="Jia H.J."/>
            <person name="Cai Q.L."/>
            <person name="Wang Y."/>
            <person name="Zhao H.B."/>
            <person name="Yang W.F."/>
            <person name="Wang G.Y."/>
            <person name="Li Y.H."/>
            <person name="Zhan D.L."/>
            <person name="Shen Y.T."/>
            <person name="Niu Q.F."/>
            <person name="Chang L."/>
            <person name="Qiu J."/>
            <person name="Zhao L."/>
            <person name="Xie H.B."/>
            <person name="Fu W.Y."/>
            <person name="Jin J."/>
            <person name="Li X.W."/>
            <person name="Jiao Y."/>
            <person name="Zhou C.C."/>
            <person name="Tu T."/>
            <person name="Chai C.Y."/>
            <person name="Gao J.L."/>
            <person name="Fan L.J."/>
            <person name="van de Weg E."/>
            <person name="Wang J.Y."/>
            <person name="Gao Z.S."/>
        </authorList>
    </citation>
    <scope>NUCLEOTIDE SEQUENCE [LARGE SCALE GENOMIC DNA]</scope>
    <source>
        <tissue evidence="3">Leaves</tissue>
    </source>
</reference>
<dbReference type="EMBL" id="RXIC02000025">
    <property type="protein sequence ID" value="KAB1205518.1"/>
    <property type="molecule type" value="Genomic_DNA"/>
</dbReference>
<dbReference type="Pfam" id="PF09184">
    <property type="entry name" value="PPP4R2"/>
    <property type="match status" value="1"/>
</dbReference>
<feature type="compositionally biased region" description="Acidic residues" evidence="2">
    <location>
        <begin position="127"/>
        <end position="147"/>
    </location>
</feature>
<comment type="caution">
    <text evidence="3">The sequence shown here is derived from an EMBL/GenBank/DDBJ whole genome shotgun (WGS) entry which is preliminary data.</text>
</comment>
<evidence type="ECO:0000256" key="1">
    <source>
        <dbReference type="ARBA" id="ARBA00009207"/>
    </source>
</evidence>
<dbReference type="GO" id="GO:0005634">
    <property type="term" value="C:nucleus"/>
    <property type="evidence" value="ECO:0007669"/>
    <property type="project" value="TreeGrafter"/>
</dbReference>
<dbReference type="AlphaFoldDB" id="A0A6A1V0F5"/>
<dbReference type="OrthoDB" id="341898at2759"/>
<dbReference type="GO" id="GO:0030289">
    <property type="term" value="C:protein phosphatase 4 complex"/>
    <property type="evidence" value="ECO:0007669"/>
    <property type="project" value="InterPro"/>
</dbReference>
<comment type="similarity">
    <text evidence="1">Belongs to the PPP4R2 family.</text>
</comment>
<dbReference type="GO" id="GO:0005737">
    <property type="term" value="C:cytoplasm"/>
    <property type="evidence" value="ECO:0007669"/>
    <property type="project" value="TreeGrafter"/>
</dbReference>
<gene>
    <name evidence="3" type="ORF">CJ030_MR7G026011</name>
</gene>
<dbReference type="InterPro" id="IPR015267">
    <property type="entry name" value="PPP4R2"/>
</dbReference>
<protein>
    <submittedName>
        <fullName evidence="3">Uncharacterized protein</fullName>
    </submittedName>
</protein>
<dbReference type="GO" id="GO:0019888">
    <property type="term" value="F:protein phosphatase regulator activity"/>
    <property type="evidence" value="ECO:0007669"/>
    <property type="project" value="InterPro"/>
</dbReference>
<dbReference type="PANTHER" id="PTHR16487">
    <property type="entry name" value="PPP4R2-RELATED PROTEIN"/>
    <property type="match status" value="1"/>
</dbReference>
<feature type="region of interest" description="Disordered" evidence="2">
    <location>
        <begin position="1"/>
        <end position="23"/>
    </location>
</feature>
<evidence type="ECO:0000256" key="2">
    <source>
        <dbReference type="SAM" id="MobiDB-lite"/>
    </source>
</evidence>
<dbReference type="PANTHER" id="PTHR16487:SF0">
    <property type="entry name" value="PROTEIN PHOSPHATASE 4 REGULATORY SUBUNIT 2-RELATED"/>
    <property type="match status" value="1"/>
</dbReference>
<keyword evidence="4" id="KW-1185">Reference proteome</keyword>
<dbReference type="Proteomes" id="UP000516437">
    <property type="component" value="Chromosome 7"/>
</dbReference>